<evidence type="ECO:0000313" key="3">
    <source>
        <dbReference type="Proteomes" id="UP000558688"/>
    </source>
</evidence>
<name>A0A8H4ZYZ1_FUSOX</name>
<gene>
    <name evidence="2" type="ORF">FOXYS1_14164</name>
</gene>
<sequence length="268" mass="31018">MDNQIDFDINDETENIKTQNRRSTTIPEGTVLNNNWVIGKQIGSTEHANIYSVSHIGCDNDNSDITHEARSYAFDSIPPHVKSNRARAIRRLSRRTAFSMAWNDLRVIVYRTGIDLQDPKETSQVLPEDIPAAKDVCKSSKQKTTRQRESDRPRQKSRRKRARQERKAEVQNENEQHLNYQDHKSSKHEPTEPVEVDAAEFFFFEQLYLSNGDEAIRQKVAPATRSKVEGYPAAKYEEVDIVGEKALVQFIAIKEREIVFLQRTRNEF</sequence>
<dbReference type="Proteomes" id="UP000558688">
    <property type="component" value="Unassembled WGS sequence"/>
</dbReference>
<feature type="compositionally biased region" description="Basic residues" evidence="1">
    <location>
        <begin position="155"/>
        <end position="164"/>
    </location>
</feature>
<feature type="region of interest" description="Disordered" evidence="1">
    <location>
        <begin position="120"/>
        <end position="192"/>
    </location>
</feature>
<accession>A0A8H4ZYZ1</accession>
<reference evidence="2" key="1">
    <citation type="submission" date="2020-02" db="EMBL/GenBank/DDBJ databases">
        <title>Identification and distribution of gene clusters putatively required for synthesis of sphingolipid metabolism inhibitors in phylogenetically diverse species of the filamentous fungus Fusarium.</title>
        <authorList>
            <person name="Kim H.-S."/>
            <person name="Busman M."/>
            <person name="Brown D.W."/>
            <person name="Divon H."/>
            <person name="Uhlig S."/>
            <person name="Proctor R.H."/>
        </authorList>
    </citation>
    <scope>NUCLEOTIDE SEQUENCE [LARGE SCALE GENOMIC DNA]</scope>
    <source>
        <strain evidence="2">NRRL 39464</strain>
    </source>
</reference>
<organism evidence="2 3">
    <name type="scientific">Fusarium oxysporum</name>
    <name type="common">Fusarium vascular wilt</name>
    <dbReference type="NCBI Taxonomy" id="5507"/>
    <lineage>
        <taxon>Eukaryota</taxon>
        <taxon>Fungi</taxon>
        <taxon>Dikarya</taxon>
        <taxon>Ascomycota</taxon>
        <taxon>Pezizomycotina</taxon>
        <taxon>Sordariomycetes</taxon>
        <taxon>Hypocreomycetidae</taxon>
        <taxon>Hypocreales</taxon>
        <taxon>Nectriaceae</taxon>
        <taxon>Fusarium</taxon>
        <taxon>Fusarium oxysporum species complex</taxon>
    </lineage>
</organism>
<evidence type="ECO:0000313" key="2">
    <source>
        <dbReference type="EMBL" id="KAF5255431.1"/>
    </source>
</evidence>
<evidence type="ECO:0000256" key="1">
    <source>
        <dbReference type="SAM" id="MobiDB-lite"/>
    </source>
</evidence>
<protein>
    <submittedName>
        <fullName evidence="2">Uncharacterized protein</fullName>
    </submittedName>
</protein>
<comment type="caution">
    <text evidence="2">The sequence shown here is derived from an EMBL/GenBank/DDBJ whole genome shotgun (WGS) entry which is preliminary data.</text>
</comment>
<proteinExistence type="predicted"/>
<dbReference type="AlphaFoldDB" id="A0A8H4ZYZ1"/>
<feature type="compositionally biased region" description="Basic and acidic residues" evidence="1">
    <location>
        <begin position="165"/>
        <end position="191"/>
    </location>
</feature>
<dbReference type="EMBL" id="JAAFOW010003189">
    <property type="protein sequence ID" value="KAF5255431.1"/>
    <property type="molecule type" value="Genomic_DNA"/>
</dbReference>